<dbReference type="Proteomes" id="UP001344251">
    <property type="component" value="Chromosome"/>
</dbReference>
<dbReference type="RefSeq" id="WP_326623295.1">
    <property type="nucleotide sequence ID" value="NZ_CP109106.1"/>
</dbReference>
<comment type="subcellular location">
    <subcellularLocation>
        <location evidence="1">Cell membrane</location>
        <topology evidence="1">Multi-pass membrane protein</topology>
    </subcellularLocation>
</comment>
<keyword evidence="3" id="KW-1003">Cell membrane</keyword>
<feature type="transmembrane region" description="Helical" evidence="7">
    <location>
        <begin position="44"/>
        <end position="66"/>
    </location>
</feature>
<sequence>MKTKWWRSLGWQMVIATALGISVGLAIPGVAIHFEILGDAFLNLIRMAIVPLILPLIVLAIVHLGSLRSVGRLAGKSIVYFEVVTTIIIVFGVLLGNLTNVSGPKPTGIDIGEVTQKTAEGLSVEQFVHTMIPENIVSAMSQGDLLALVIFGVVFGIAMIQLGERVQGVTKVLDQLSQIMFGFVRLAIRLSPVGVFGFLGYNVAKYGTDTLMSLGHFVLVAFIGMLFVAVVLFGVIAMIFRVNYLDLLRSFSDILFLGFVTRSSEALLPMTLERLGKYGVDSRIASFVMPMGYSFNADGTSLYQGLALLFVAHTYGIDLSIGQQITMMLLLMLLTKGIAGVPSSSLVVLMSAATVLGLPAEGVALLFSVDFIVDAGRTVVTMIGNCLATVIVAKSEGQFRRPGLPDKTTEAVTA</sequence>
<keyword evidence="6 7" id="KW-0472">Membrane</keyword>
<evidence type="ECO:0000256" key="6">
    <source>
        <dbReference type="ARBA" id="ARBA00023136"/>
    </source>
</evidence>
<protein>
    <submittedName>
        <fullName evidence="8">Dicarboxylate/amino acid:cation symporter</fullName>
    </submittedName>
</protein>
<keyword evidence="2" id="KW-0813">Transport</keyword>
<evidence type="ECO:0000256" key="3">
    <source>
        <dbReference type="ARBA" id="ARBA00022475"/>
    </source>
</evidence>
<gene>
    <name evidence="8" type="ORF">OG863_40220</name>
</gene>
<dbReference type="PANTHER" id="PTHR42865">
    <property type="entry name" value="PROTON/GLUTAMATE-ASPARTATE SYMPORTER"/>
    <property type="match status" value="1"/>
</dbReference>
<feature type="transmembrane region" description="Helical" evidence="7">
    <location>
        <begin position="12"/>
        <end position="32"/>
    </location>
</feature>
<evidence type="ECO:0000256" key="4">
    <source>
        <dbReference type="ARBA" id="ARBA00022692"/>
    </source>
</evidence>
<keyword evidence="5 7" id="KW-1133">Transmembrane helix</keyword>
<keyword evidence="4 7" id="KW-0812">Transmembrane</keyword>
<proteinExistence type="predicted"/>
<reference evidence="8 9" key="1">
    <citation type="submission" date="2022-10" db="EMBL/GenBank/DDBJ databases">
        <title>The complete genomes of actinobacterial strains from the NBC collection.</title>
        <authorList>
            <person name="Joergensen T.S."/>
            <person name="Alvarez Arevalo M."/>
            <person name="Sterndorff E.B."/>
            <person name="Faurdal D."/>
            <person name="Vuksanovic O."/>
            <person name="Mourched A.-S."/>
            <person name="Charusanti P."/>
            <person name="Shaw S."/>
            <person name="Blin K."/>
            <person name="Weber T."/>
        </authorList>
    </citation>
    <scope>NUCLEOTIDE SEQUENCE [LARGE SCALE GENOMIC DNA]</scope>
    <source>
        <strain evidence="8 9">NBC 01774</strain>
    </source>
</reference>
<evidence type="ECO:0000313" key="8">
    <source>
        <dbReference type="EMBL" id="WSB73671.1"/>
    </source>
</evidence>
<dbReference type="PRINTS" id="PR00173">
    <property type="entry name" value="EDTRNSPORT"/>
</dbReference>
<evidence type="ECO:0000256" key="2">
    <source>
        <dbReference type="ARBA" id="ARBA00022448"/>
    </source>
</evidence>
<organism evidence="8 9">
    <name type="scientific">Streptomyces decoyicus</name>
    <dbReference type="NCBI Taxonomy" id="249567"/>
    <lineage>
        <taxon>Bacteria</taxon>
        <taxon>Bacillati</taxon>
        <taxon>Actinomycetota</taxon>
        <taxon>Actinomycetes</taxon>
        <taxon>Kitasatosporales</taxon>
        <taxon>Streptomycetaceae</taxon>
        <taxon>Streptomyces</taxon>
    </lineage>
</organism>
<evidence type="ECO:0000256" key="5">
    <source>
        <dbReference type="ARBA" id="ARBA00022989"/>
    </source>
</evidence>
<dbReference type="SUPFAM" id="SSF118215">
    <property type="entry name" value="Proton glutamate symport protein"/>
    <property type="match status" value="1"/>
</dbReference>
<dbReference type="Gene3D" id="1.10.3860.10">
    <property type="entry name" value="Sodium:dicarboxylate symporter"/>
    <property type="match status" value="1"/>
</dbReference>
<feature type="transmembrane region" description="Helical" evidence="7">
    <location>
        <begin position="306"/>
        <end position="334"/>
    </location>
</feature>
<evidence type="ECO:0000256" key="1">
    <source>
        <dbReference type="ARBA" id="ARBA00004651"/>
    </source>
</evidence>
<dbReference type="PANTHER" id="PTHR42865:SF7">
    <property type="entry name" value="PROTON_GLUTAMATE-ASPARTATE SYMPORTER"/>
    <property type="match status" value="1"/>
</dbReference>
<dbReference type="Pfam" id="PF00375">
    <property type="entry name" value="SDF"/>
    <property type="match status" value="1"/>
</dbReference>
<dbReference type="EMBL" id="CP109106">
    <property type="protein sequence ID" value="WSB73671.1"/>
    <property type="molecule type" value="Genomic_DNA"/>
</dbReference>
<evidence type="ECO:0000313" key="9">
    <source>
        <dbReference type="Proteomes" id="UP001344251"/>
    </source>
</evidence>
<feature type="transmembrane region" description="Helical" evidence="7">
    <location>
        <begin position="78"/>
        <end position="98"/>
    </location>
</feature>
<dbReference type="InterPro" id="IPR036458">
    <property type="entry name" value="Na:dicarbo_symporter_sf"/>
</dbReference>
<feature type="transmembrane region" description="Helical" evidence="7">
    <location>
        <begin position="145"/>
        <end position="162"/>
    </location>
</feature>
<keyword evidence="9" id="KW-1185">Reference proteome</keyword>
<name>A0ABZ1FUB8_9ACTN</name>
<feature type="transmembrane region" description="Helical" evidence="7">
    <location>
        <begin position="216"/>
        <end position="242"/>
    </location>
</feature>
<evidence type="ECO:0000256" key="7">
    <source>
        <dbReference type="SAM" id="Phobius"/>
    </source>
</evidence>
<feature type="transmembrane region" description="Helical" evidence="7">
    <location>
        <begin position="183"/>
        <end position="204"/>
    </location>
</feature>
<accession>A0ABZ1FUB8</accession>
<dbReference type="InterPro" id="IPR001991">
    <property type="entry name" value="Na-dicarboxylate_symporter"/>
</dbReference>
<feature type="transmembrane region" description="Helical" evidence="7">
    <location>
        <begin position="375"/>
        <end position="393"/>
    </location>
</feature>